<evidence type="ECO:0000313" key="2">
    <source>
        <dbReference type="Proteomes" id="UP000322225"/>
    </source>
</evidence>
<reference evidence="1" key="1">
    <citation type="submission" date="2017-08" db="EMBL/GenBank/DDBJ databases">
        <authorList>
            <person name="Cuomo C."/>
            <person name="Billmyre B."/>
            <person name="Heitman J."/>
        </authorList>
    </citation>
    <scope>NUCLEOTIDE SEQUENCE</scope>
    <source>
        <strain evidence="1">CBS 12478</strain>
    </source>
</reference>
<dbReference type="OrthoDB" id="2563778at2759"/>
<sequence length="416" mass="46418">MTPIDSAYADQLESIGHEMFTPNQGLAFGPYILGFGVDAFTYGLLVIQFLHWFQVSSATDRRAIKALVWYILLTSTAYSILSTVYMFELFVYGYSVYRNFYDFNWITTFFIGVCLMQTPVSGFFAFRAYYLLGKSRLFAIITSTLLTISFATCIAVKVVAPKVTVSVGADSYPATFILLVVWLATIMITDVIVTLSITYALLRTRLGFRGFERTDNLIRKIVMISIEAQLIPTVFTAGFLITFAAAPNGNLPAFFICTPKIYALALMSVLNARQFLQKDLGPRPHPQRPMYIPRISSYKSNNPQNQAAQNAAGVGAGQTQTEIHVQTETIQETYQLKSEPAKRSINRDPPLMTPPTAGLDNPHFEFSSDTDTATDQVDHDQSITYVDGEDDVHAHMKEMASLPKIGEMRELGVEVK</sequence>
<dbReference type="Proteomes" id="UP000322225">
    <property type="component" value="Chromosome 14"/>
</dbReference>
<dbReference type="InterPro" id="IPR045339">
    <property type="entry name" value="DUF6534"/>
</dbReference>
<gene>
    <name evidence="1" type="ORF">CI109_107117</name>
</gene>
<accession>A0A5M6C782</accession>
<organism evidence="1 2">
    <name type="scientific">Kwoniella shandongensis</name>
    <dbReference type="NCBI Taxonomy" id="1734106"/>
    <lineage>
        <taxon>Eukaryota</taxon>
        <taxon>Fungi</taxon>
        <taxon>Dikarya</taxon>
        <taxon>Basidiomycota</taxon>
        <taxon>Agaricomycotina</taxon>
        <taxon>Tremellomycetes</taxon>
        <taxon>Tremellales</taxon>
        <taxon>Cryptococcaceae</taxon>
        <taxon>Kwoniella</taxon>
    </lineage>
</organism>
<dbReference type="EMBL" id="CP144064">
    <property type="protein sequence ID" value="WWD22624.1"/>
    <property type="molecule type" value="Genomic_DNA"/>
</dbReference>
<evidence type="ECO:0000313" key="1">
    <source>
        <dbReference type="EMBL" id="WWD22624.1"/>
    </source>
</evidence>
<protein>
    <submittedName>
        <fullName evidence="1">Uncharacterized protein</fullName>
    </submittedName>
</protein>
<dbReference type="Pfam" id="PF20152">
    <property type="entry name" value="DUF6534"/>
    <property type="match status" value="1"/>
</dbReference>
<dbReference type="PANTHER" id="PTHR40465">
    <property type="entry name" value="CHROMOSOME 1, WHOLE GENOME SHOTGUN SEQUENCE"/>
    <property type="match status" value="1"/>
</dbReference>
<dbReference type="PANTHER" id="PTHR40465:SF1">
    <property type="entry name" value="DUF6534 DOMAIN-CONTAINING PROTEIN"/>
    <property type="match status" value="1"/>
</dbReference>
<dbReference type="AlphaFoldDB" id="A0A5M6C782"/>
<proteinExistence type="predicted"/>
<reference evidence="1" key="2">
    <citation type="submission" date="2024-01" db="EMBL/GenBank/DDBJ databases">
        <title>Comparative genomics of Cryptococcus and Kwoniella reveals pathogenesis evolution and contrasting modes of karyotype evolution via chromosome fusion or intercentromeric recombination.</title>
        <authorList>
            <person name="Coelho M.A."/>
            <person name="David-Palma M."/>
            <person name="Shea T."/>
            <person name="Bowers K."/>
            <person name="McGinley-Smith S."/>
            <person name="Mohammad A.W."/>
            <person name="Gnirke A."/>
            <person name="Yurkov A.M."/>
            <person name="Nowrousian M."/>
            <person name="Sun S."/>
            <person name="Cuomo C.A."/>
            <person name="Heitman J."/>
        </authorList>
    </citation>
    <scope>NUCLEOTIDE SEQUENCE</scope>
    <source>
        <strain evidence="1">CBS 12478</strain>
    </source>
</reference>
<keyword evidence="2" id="KW-1185">Reference proteome</keyword>
<dbReference type="RefSeq" id="XP_031861987.1">
    <property type="nucleotide sequence ID" value="XM_032003574.1"/>
</dbReference>
<dbReference type="GeneID" id="43587700"/>
<name>A0A5M6C782_9TREE</name>
<dbReference type="KEGG" id="ksn:43587700"/>